<dbReference type="InterPro" id="IPR002575">
    <property type="entry name" value="Aminoglycoside_PTrfase"/>
</dbReference>
<evidence type="ECO:0000256" key="4">
    <source>
        <dbReference type="ARBA" id="ARBA00022777"/>
    </source>
</evidence>
<dbReference type="InterPro" id="IPR050249">
    <property type="entry name" value="Pseudomonas-type_ThrB"/>
</dbReference>
<dbReference type="Pfam" id="PF01636">
    <property type="entry name" value="APH"/>
    <property type="match status" value="1"/>
</dbReference>
<dbReference type="PANTHER" id="PTHR21064:SF1">
    <property type="entry name" value="HYDROXYLYSINE KINASE"/>
    <property type="match status" value="1"/>
</dbReference>
<dbReference type="AlphaFoldDB" id="A0A9X2HLJ1"/>
<gene>
    <name evidence="10" type="ORF">M9978_13680</name>
</gene>
<evidence type="ECO:0000256" key="2">
    <source>
        <dbReference type="ARBA" id="ARBA00022490"/>
    </source>
</evidence>
<evidence type="ECO:0000256" key="3">
    <source>
        <dbReference type="ARBA" id="ARBA00022679"/>
    </source>
</evidence>
<proteinExistence type="predicted"/>
<evidence type="ECO:0000256" key="5">
    <source>
        <dbReference type="ARBA" id="ARBA00036820"/>
    </source>
</evidence>
<comment type="caution">
    <text evidence="10">The sequence shown here is derived from an EMBL/GenBank/DDBJ whole genome shotgun (WGS) entry which is preliminary data.</text>
</comment>
<accession>A0A9X2HLJ1</accession>
<evidence type="ECO:0000256" key="1">
    <source>
        <dbReference type="ARBA" id="ARBA00004496"/>
    </source>
</evidence>
<keyword evidence="3" id="KW-0808">Transferase</keyword>
<dbReference type="InterPro" id="IPR011009">
    <property type="entry name" value="Kinase-like_dom_sf"/>
</dbReference>
<dbReference type="GO" id="GO:0047992">
    <property type="term" value="F:hydroxylysine kinase activity"/>
    <property type="evidence" value="ECO:0007669"/>
    <property type="project" value="UniProtKB-EC"/>
</dbReference>
<keyword evidence="11" id="KW-1185">Reference proteome</keyword>
<dbReference type="EMBL" id="JAMLDX010000010">
    <property type="protein sequence ID" value="MCP3731474.1"/>
    <property type="molecule type" value="Genomic_DNA"/>
</dbReference>
<comment type="function">
    <text evidence="6">Catalyzes the GTP-dependent phosphorylation of 5-hydroxy-L-lysine.</text>
</comment>
<dbReference type="PANTHER" id="PTHR21064">
    <property type="entry name" value="AMINOGLYCOSIDE PHOSPHOTRANSFERASE DOMAIN-CONTAINING PROTEIN-RELATED"/>
    <property type="match status" value="1"/>
</dbReference>
<evidence type="ECO:0000313" key="11">
    <source>
        <dbReference type="Proteomes" id="UP001139451"/>
    </source>
</evidence>
<keyword evidence="2" id="KW-0963">Cytoplasm</keyword>
<comment type="subcellular location">
    <subcellularLocation>
        <location evidence="1">Cytoplasm</location>
    </subcellularLocation>
</comment>
<evidence type="ECO:0000256" key="7">
    <source>
        <dbReference type="ARBA" id="ARBA00038873"/>
    </source>
</evidence>
<reference evidence="10" key="1">
    <citation type="submission" date="2022-05" db="EMBL/GenBank/DDBJ databases">
        <title>Sphingomonas sp. strain MG17 Genome sequencing and assembly.</title>
        <authorList>
            <person name="Kim I."/>
        </authorList>
    </citation>
    <scope>NUCLEOTIDE SEQUENCE</scope>
    <source>
        <strain evidence="10">MG17</strain>
    </source>
</reference>
<organism evidence="10 11">
    <name type="scientific">Sphingomonas tagetis</name>
    <dbReference type="NCBI Taxonomy" id="2949092"/>
    <lineage>
        <taxon>Bacteria</taxon>
        <taxon>Pseudomonadati</taxon>
        <taxon>Pseudomonadota</taxon>
        <taxon>Alphaproteobacteria</taxon>
        <taxon>Sphingomonadales</taxon>
        <taxon>Sphingomonadaceae</taxon>
        <taxon>Sphingomonas</taxon>
    </lineage>
</organism>
<dbReference type="RefSeq" id="WP_254294105.1">
    <property type="nucleotide sequence ID" value="NZ_JAMLDX010000010.1"/>
</dbReference>
<keyword evidence="4" id="KW-0418">Kinase</keyword>
<evidence type="ECO:0000259" key="9">
    <source>
        <dbReference type="Pfam" id="PF01636"/>
    </source>
</evidence>
<feature type="domain" description="Aminoglycoside phosphotransferase" evidence="9">
    <location>
        <begin position="46"/>
        <end position="273"/>
    </location>
</feature>
<dbReference type="SUPFAM" id="SSF56112">
    <property type="entry name" value="Protein kinase-like (PK-like)"/>
    <property type="match status" value="1"/>
</dbReference>
<comment type="catalytic activity">
    <reaction evidence="5">
        <text>(5R)-5-hydroxy-L-lysine + GTP = (5R)-5-phosphooxy-L-lysine + GDP + H(+)</text>
        <dbReference type="Rhea" id="RHEA:19049"/>
        <dbReference type="ChEBI" id="CHEBI:15378"/>
        <dbReference type="ChEBI" id="CHEBI:37565"/>
        <dbReference type="ChEBI" id="CHEBI:57882"/>
        <dbReference type="ChEBI" id="CHEBI:58189"/>
        <dbReference type="ChEBI" id="CHEBI:58357"/>
        <dbReference type="EC" id="2.7.1.81"/>
    </reaction>
</comment>
<name>A0A9X2HLJ1_9SPHN</name>
<protein>
    <recommendedName>
        <fullName evidence="8">Hydroxylysine kinase</fullName>
        <ecNumber evidence="7">2.7.1.81</ecNumber>
    </recommendedName>
</protein>
<evidence type="ECO:0000313" key="10">
    <source>
        <dbReference type="EMBL" id="MCP3731474.1"/>
    </source>
</evidence>
<dbReference type="EC" id="2.7.1.81" evidence="7"/>
<dbReference type="GO" id="GO:0005737">
    <property type="term" value="C:cytoplasm"/>
    <property type="evidence" value="ECO:0007669"/>
    <property type="project" value="UniProtKB-SubCell"/>
</dbReference>
<dbReference type="Gene3D" id="3.90.1200.10">
    <property type="match status" value="1"/>
</dbReference>
<evidence type="ECO:0000256" key="6">
    <source>
        <dbReference type="ARBA" id="ARBA00037368"/>
    </source>
</evidence>
<evidence type="ECO:0000256" key="8">
    <source>
        <dbReference type="ARBA" id="ARBA00040505"/>
    </source>
</evidence>
<dbReference type="Proteomes" id="UP001139451">
    <property type="component" value="Unassembled WGS sequence"/>
</dbReference>
<sequence>MPAISSEAPPSGSQLSTSVPELSLEAAAALAARHYGVHGTAKLLTGERDLNFRLVADDGRSYLFKVSNPSEEAEVADLQTACLQHIADRDPARPVPRVLRSSAGTLRDETTLADGRRCIIRLLTYLEGVPAKGTGRSAAQRAQFGAALAALDLALRDFAHPAASHDLLWNVSRADRLAHLIDNIVDEPRRSLVRHFMSRFVAETAPRLAQLRAQVIHNDFHLYNILVAANDPDRVTGVIDFGDLVHAPLVGEVATAAAYQMTQAADPLGAAAEFVGAYHRVLPLLAEEQAIIADLMATRHLITVLISEWRSRRYPENYAYIMRHNPEAWDGLQLMADISPQSARDRLLAHVRSGDDR</sequence>